<evidence type="ECO:0000313" key="4">
    <source>
        <dbReference type="Proteomes" id="UP000001610"/>
    </source>
</evidence>
<dbReference type="GeneID" id="18167850"/>
<dbReference type="EMBL" id="JH126402">
    <property type="protein sequence ID" value="EGX91674.1"/>
    <property type="molecule type" value="Genomic_DNA"/>
</dbReference>
<dbReference type="GO" id="GO:0003677">
    <property type="term" value="F:DNA binding"/>
    <property type="evidence" value="ECO:0007669"/>
    <property type="project" value="TreeGrafter"/>
</dbReference>
<dbReference type="OMA" id="MDNDFPR"/>
<feature type="region of interest" description="Disordered" evidence="2">
    <location>
        <begin position="384"/>
        <end position="458"/>
    </location>
</feature>
<dbReference type="PANTHER" id="PTHR28027">
    <property type="entry name" value="TRANSCRIPTIONAL REGULATOR MIT1"/>
    <property type="match status" value="1"/>
</dbReference>
<dbReference type="eggNOG" id="KOG4476">
    <property type="taxonomic scope" value="Eukaryota"/>
</dbReference>
<dbReference type="RefSeq" id="XP_006671039.1">
    <property type="nucleotide sequence ID" value="XM_006670976.1"/>
</dbReference>
<dbReference type="PANTHER" id="PTHR28027:SF2">
    <property type="entry name" value="TRANSCRIPTIONAL REGULATOR MIT1"/>
    <property type="match status" value="1"/>
</dbReference>
<name>G3JHB8_CORMM</name>
<comment type="similarity">
    <text evidence="1">Belongs to the MIT1/WOR1 family.</text>
</comment>
<dbReference type="InterPro" id="IPR018608">
    <property type="entry name" value="Gti1/Pac2"/>
</dbReference>
<organism evidence="3 4">
    <name type="scientific">Cordyceps militaris (strain CM01)</name>
    <name type="common">Caterpillar fungus</name>
    <dbReference type="NCBI Taxonomy" id="983644"/>
    <lineage>
        <taxon>Eukaryota</taxon>
        <taxon>Fungi</taxon>
        <taxon>Dikarya</taxon>
        <taxon>Ascomycota</taxon>
        <taxon>Pezizomycotina</taxon>
        <taxon>Sordariomycetes</taxon>
        <taxon>Hypocreomycetidae</taxon>
        <taxon>Hypocreales</taxon>
        <taxon>Cordycipitaceae</taxon>
        <taxon>Cordyceps</taxon>
    </lineage>
</organism>
<keyword evidence="4" id="KW-1185">Reference proteome</keyword>
<dbReference type="KEGG" id="cmt:CCM_05832"/>
<gene>
    <name evidence="3" type="ORF">CCM_05832</name>
</gene>
<accession>G3JHB8</accession>
<dbReference type="Pfam" id="PF09729">
    <property type="entry name" value="Gti1_Pac2"/>
    <property type="match status" value="1"/>
</dbReference>
<feature type="compositionally biased region" description="Low complexity" evidence="2">
    <location>
        <begin position="385"/>
        <end position="398"/>
    </location>
</feature>
<protein>
    <submittedName>
        <fullName evidence="3">cAMP-independent regulatory protein pac2</fullName>
    </submittedName>
</protein>
<dbReference type="OrthoDB" id="5319641at2759"/>
<sequence length="458" mass="50463">MENQSTPLTPTFEGHISSTLDALLLFEGCLDGTLNHVPRRPHDRERQELIKSGNIFIYEEHSSGIKRWTDGVSWSPSRILGNFLIYRELEKPFPPGEKKRALKKSKKSPQGVVKSEPVSHANLPYVAAGLDQSNSPKDQERSLIGSLVDSYPFKVNGLVKKTISISYHGVAHHLVSYYNVDDVTSGKLDTPTNTHLRGLTPRPDLFCSQSFRVPIEEHEYAVAENGGPIPAQYGPDSGTMNGGVLRRAMMQGNLQPAMGSMQQHSSPAPYMFPQASPATHHGYPGHGTNSSFQPAMSQQMTYAANPVGNYSLDPTRGDRFPPAAVNPEFPRNMPPSSTSRRPPLYDGSSHPSDMSSMSFGSSSTEARPMASHAHAHLGHTSYYLPPQHQAATPTPTFPMSRGMRPESDGMPDETVQHSYNFDNGPWGFTPMEGDPEQQQYYGQTPSQWSNEPHSLPRA</sequence>
<proteinExistence type="inferred from homology"/>
<reference evidence="3 4" key="1">
    <citation type="journal article" date="2011" name="Genome Biol.">
        <title>Genome sequence of the insect pathogenic fungus Cordyceps militaris, a valued traditional Chinese medicine.</title>
        <authorList>
            <person name="Zheng P."/>
            <person name="Xia Y."/>
            <person name="Xiao G."/>
            <person name="Xiong C."/>
            <person name="Hu X."/>
            <person name="Zhang S."/>
            <person name="Zheng H."/>
            <person name="Huang Y."/>
            <person name="Zhou Y."/>
            <person name="Wang S."/>
            <person name="Zhao G.P."/>
            <person name="Liu X."/>
            <person name="St Leger R.J."/>
            <person name="Wang C."/>
        </authorList>
    </citation>
    <scope>NUCLEOTIDE SEQUENCE [LARGE SCALE GENOMIC DNA]</scope>
    <source>
        <strain evidence="3 4">CM01</strain>
    </source>
</reference>
<dbReference type="HOGENOM" id="CLU_028895_5_0_1"/>
<feature type="region of interest" description="Disordered" evidence="2">
    <location>
        <begin position="306"/>
        <end position="372"/>
    </location>
</feature>
<feature type="region of interest" description="Disordered" evidence="2">
    <location>
        <begin position="96"/>
        <end position="115"/>
    </location>
</feature>
<dbReference type="Proteomes" id="UP000001610">
    <property type="component" value="Unassembled WGS sequence"/>
</dbReference>
<evidence type="ECO:0000256" key="2">
    <source>
        <dbReference type="SAM" id="MobiDB-lite"/>
    </source>
</evidence>
<evidence type="ECO:0000313" key="3">
    <source>
        <dbReference type="EMBL" id="EGX91674.1"/>
    </source>
</evidence>
<feature type="compositionally biased region" description="Low complexity" evidence="2">
    <location>
        <begin position="346"/>
        <end position="363"/>
    </location>
</feature>
<dbReference type="AlphaFoldDB" id="G3JHB8"/>
<feature type="compositionally biased region" description="Polar residues" evidence="2">
    <location>
        <begin position="436"/>
        <end position="452"/>
    </location>
</feature>
<evidence type="ECO:0000256" key="1">
    <source>
        <dbReference type="ARBA" id="ARBA00008359"/>
    </source>
</evidence>
<dbReference type="InParanoid" id="G3JHB8"/>
<dbReference type="VEuPathDB" id="FungiDB:CCM_05832"/>